<evidence type="ECO:0000313" key="13">
    <source>
        <dbReference type="Proteomes" id="UP000563898"/>
    </source>
</evidence>
<evidence type="ECO:0000259" key="11">
    <source>
        <dbReference type="Pfam" id="PF02355"/>
    </source>
</evidence>
<keyword evidence="4 9" id="KW-0812">Transmembrane</keyword>
<evidence type="ECO:0000256" key="2">
    <source>
        <dbReference type="ARBA" id="ARBA00022448"/>
    </source>
</evidence>
<comment type="subunit">
    <text evidence="9">Forms a complex with SecD. Part of the essential Sec protein translocation apparatus which comprises SecA, SecYEG and auxiliary proteins SecDF. Other proteins may also be involved.</text>
</comment>
<dbReference type="PANTHER" id="PTHR30081">
    <property type="entry name" value="PROTEIN-EXPORT MEMBRANE PROTEIN SEC"/>
    <property type="match status" value="1"/>
</dbReference>
<feature type="region of interest" description="Disordered" evidence="10">
    <location>
        <begin position="367"/>
        <end position="411"/>
    </location>
</feature>
<feature type="region of interest" description="Disordered" evidence="10">
    <location>
        <begin position="1"/>
        <end position="24"/>
    </location>
</feature>
<dbReference type="InterPro" id="IPR055344">
    <property type="entry name" value="SecD_SecF_C_bact"/>
</dbReference>
<feature type="transmembrane region" description="Helical" evidence="9">
    <location>
        <begin position="322"/>
        <end position="347"/>
    </location>
</feature>
<feature type="transmembrane region" description="Helical" evidence="9">
    <location>
        <begin position="186"/>
        <end position="203"/>
    </location>
</feature>
<feature type="transmembrane region" description="Helical" evidence="9">
    <location>
        <begin position="65"/>
        <end position="83"/>
    </location>
</feature>
<keyword evidence="8 9" id="KW-0472">Membrane</keyword>
<evidence type="ECO:0000256" key="7">
    <source>
        <dbReference type="ARBA" id="ARBA00023010"/>
    </source>
</evidence>
<comment type="function">
    <text evidence="9">Part of the Sec protein translocase complex. Interacts with the SecYEG preprotein conducting channel. SecDF uses the proton motive force (PMF) to complete protein translocation after the ATP-dependent function of SecA.</text>
</comment>
<comment type="caution">
    <text evidence="12">The sequence shown here is derived from an EMBL/GenBank/DDBJ whole genome shotgun (WGS) entry which is preliminary data.</text>
</comment>
<dbReference type="InterPro" id="IPR005665">
    <property type="entry name" value="SecF_bac"/>
</dbReference>
<dbReference type="NCBIfam" id="TIGR00966">
    <property type="entry name" value="transloc_SecF"/>
    <property type="match status" value="1"/>
</dbReference>
<protein>
    <recommendedName>
        <fullName evidence="9">Protein-export membrane protein SecF</fullName>
    </recommendedName>
</protein>
<dbReference type="AlphaFoldDB" id="A0A846WLP5"/>
<keyword evidence="6 9" id="KW-1133">Transmembrane helix</keyword>
<feature type="transmembrane region" description="Helical" evidence="9">
    <location>
        <begin position="296"/>
        <end position="316"/>
    </location>
</feature>
<name>A0A846WLP5_9ACTN</name>
<dbReference type="RefSeq" id="WP_006370220.1">
    <property type="nucleotide sequence ID" value="NZ_JAAXPC010000006.1"/>
</dbReference>
<dbReference type="InterPro" id="IPR048634">
    <property type="entry name" value="SecD_SecF_C"/>
</dbReference>
<dbReference type="GO" id="GO:0005886">
    <property type="term" value="C:plasma membrane"/>
    <property type="evidence" value="ECO:0007669"/>
    <property type="project" value="UniProtKB-SubCell"/>
</dbReference>
<dbReference type="GO" id="GO:0065002">
    <property type="term" value="P:intracellular protein transmembrane transport"/>
    <property type="evidence" value="ECO:0007669"/>
    <property type="project" value="UniProtKB-UniRule"/>
</dbReference>
<dbReference type="GO" id="GO:0006605">
    <property type="term" value="P:protein targeting"/>
    <property type="evidence" value="ECO:0007669"/>
    <property type="project" value="UniProtKB-UniRule"/>
</dbReference>
<evidence type="ECO:0000256" key="6">
    <source>
        <dbReference type="ARBA" id="ARBA00022989"/>
    </source>
</evidence>
<dbReference type="InterPro" id="IPR022646">
    <property type="entry name" value="SecD/SecF_CS"/>
</dbReference>
<accession>A0A846WLP5</accession>
<dbReference type="GO" id="GO:0015450">
    <property type="term" value="F:protein-transporting ATPase activity"/>
    <property type="evidence" value="ECO:0007669"/>
    <property type="project" value="InterPro"/>
</dbReference>
<proteinExistence type="inferred from homology"/>
<dbReference type="EMBL" id="JAAXPC010000006">
    <property type="protein sequence ID" value="NKY02209.1"/>
    <property type="molecule type" value="Genomic_DNA"/>
</dbReference>
<evidence type="ECO:0000256" key="1">
    <source>
        <dbReference type="ARBA" id="ARBA00004651"/>
    </source>
</evidence>
<evidence type="ECO:0000313" key="12">
    <source>
        <dbReference type="EMBL" id="NKY02209.1"/>
    </source>
</evidence>
<feature type="transmembrane region" description="Helical" evidence="9">
    <location>
        <begin position="237"/>
        <end position="258"/>
    </location>
</feature>
<feature type="transmembrane region" description="Helical" evidence="9">
    <location>
        <begin position="210"/>
        <end position="231"/>
    </location>
</feature>
<dbReference type="HAMAP" id="MF_01464_B">
    <property type="entry name" value="SecF_B"/>
    <property type="match status" value="1"/>
</dbReference>
<feature type="domain" description="Protein export membrane protein SecD/SecF C-terminal" evidence="11">
    <location>
        <begin position="165"/>
        <end position="349"/>
    </location>
</feature>
<dbReference type="Pfam" id="PF02355">
    <property type="entry name" value="SecD_SecF_C"/>
    <property type="match status" value="1"/>
</dbReference>
<evidence type="ECO:0000256" key="9">
    <source>
        <dbReference type="HAMAP-Rule" id="MF_01464"/>
    </source>
</evidence>
<keyword evidence="3 9" id="KW-1003">Cell membrane</keyword>
<dbReference type="NCBIfam" id="TIGR00916">
    <property type="entry name" value="2A0604s01"/>
    <property type="match status" value="1"/>
</dbReference>
<dbReference type="InterPro" id="IPR022645">
    <property type="entry name" value="SecD/SecF_bac"/>
</dbReference>
<evidence type="ECO:0000256" key="4">
    <source>
        <dbReference type="ARBA" id="ARBA00022692"/>
    </source>
</evidence>
<dbReference type="PANTHER" id="PTHR30081:SF8">
    <property type="entry name" value="PROTEIN TRANSLOCASE SUBUNIT SECF"/>
    <property type="match status" value="1"/>
</dbReference>
<dbReference type="PRINTS" id="PR01755">
    <property type="entry name" value="SECFTRNLCASE"/>
</dbReference>
<evidence type="ECO:0000256" key="3">
    <source>
        <dbReference type="ARBA" id="ARBA00022475"/>
    </source>
</evidence>
<gene>
    <name evidence="9 12" type="primary">secF</name>
    <name evidence="12" type="ORF">HGA05_11540</name>
</gene>
<dbReference type="Pfam" id="PF07549">
    <property type="entry name" value="Sec_GG"/>
    <property type="match status" value="1"/>
</dbReference>
<dbReference type="Gene3D" id="1.20.1640.10">
    <property type="entry name" value="Multidrug efflux transporter AcrB transmembrane domain"/>
    <property type="match status" value="1"/>
</dbReference>
<evidence type="ECO:0000256" key="5">
    <source>
        <dbReference type="ARBA" id="ARBA00022927"/>
    </source>
</evidence>
<keyword evidence="7 9" id="KW-0811">Translocation</keyword>
<evidence type="ECO:0000256" key="8">
    <source>
        <dbReference type="ARBA" id="ARBA00023136"/>
    </source>
</evidence>
<reference evidence="12 13" key="1">
    <citation type="submission" date="2020-04" db="EMBL/GenBank/DDBJ databases">
        <title>MicrobeNet Type strains.</title>
        <authorList>
            <person name="Nicholson A.C."/>
        </authorList>
    </citation>
    <scope>NUCLEOTIDE SEQUENCE [LARGE SCALE GENOMIC DNA]</scope>
    <source>
        <strain evidence="12 13">ATCC BAA-14</strain>
    </source>
</reference>
<sequence>MTGSNRTTGAPTGSTTTGEESGTATATAVTIAGSDADFHADTSRSFLSRLYTGTGAFEVIGKRRMWYLVTALILAVGIISIGVRQFTFGIDFEGGTQISIPVSQGITSQSVEDIVGKALGSAPDSVQTAGSGSSETVQVRTDALSAEQARAVTVALTDAYAPTLKAADVSISEVSSTWGREITEKMLLALAVFLVIVFVYIAVRFDREMSIAALATLFFDIICTAGVYSLVGFEVTPVTVIGLLTILGFSLYDTVVVFDKVSENTRSVLQTTRRTYAEQANLAVNQTLMRSINTTIISVLPIIALMVIAVWLLGVGTLKDLALIQLVGVVVGTYSSIFLATPLLVTLKERRREIARHTARVLDRRAAIAAGQDPDAGSTPPRRRPSRASTGRGAAEDDTPTAPSGKRRRAR</sequence>
<comment type="subcellular location">
    <subcellularLocation>
        <location evidence="1 9">Cell membrane</location>
        <topology evidence="1 9">Multi-pass membrane protein</topology>
    </subcellularLocation>
</comment>
<evidence type="ECO:0000256" key="10">
    <source>
        <dbReference type="SAM" id="MobiDB-lite"/>
    </source>
</evidence>
<keyword evidence="2 9" id="KW-0813">Transport</keyword>
<dbReference type="GO" id="GO:0043952">
    <property type="term" value="P:protein transport by the Sec complex"/>
    <property type="evidence" value="ECO:0007669"/>
    <property type="project" value="UniProtKB-UniRule"/>
</dbReference>
<dbReference type="SUPFAM" id="SSF82866">
    <property type="entry name" value="Multidrug efflux transporter AcrB transmembrane domain"/>
    <property type="match status" value="1"/>
</dbReference>
<dbReference type="InterPro" id="IPR022813">
    <property type="entry name" value="SecD/SecF_arch_bac"/>
</dbReference>
<feature type="compositionally biased region" description="Low complexity" evidence="10">
    <location>
        <begin position="7"/>
        <end position="24"/>
    </location>
</feature>
<comment type="similarity">
    <text evidence="9">Belongs to the SecD/SecF family. SecF subfamily.</text>
</comment>
<organism evidence="12 13">
    <name type="scientific">Gordonia polyisoprenivorans</name>
    <dbReference type="NCBI Taxonomy" id="84595"/>
    <lineage>
        <taxon>Bacteria</taxon>
        <taxon>Bacillati</taxon>
        <taxon>Actinomycetota</taxon>
        <taxon>Actinomycetes</taxon>
        <taxon>Mycobacteriales</taxon>
        <taxon>Gordoniaceae</taxon>
        <taxon>Gordonia</taxon>
    </lineage>
</organism>
<dbReference type="Proteomes" id="UP000563898">
    <property type="component" value="Unassembled WGS sequence"/>
</dbReference>
<keyword evidence="5 9" id="KW-0653">Protein transport</keyword>